<dbReference type="Proteomes" id="UP000216147">
    <property type="component" value="Unassembled WGS sequence"/>
</dbReference>
<comment type="caution">
    <text evidence="5">The sequence shown here is derived from an EMBL/GenBank/DDBJ whole genome shotgun (WGS) entry which is preliminary data.</text>
</comment>
<comment type="subcellular location">
    <subcellularLocation>
        <location evidence="1">Cell outer membrane</location>
    </subcellularLocation>
</comment>
<dbReference type="SUPFAM" id="SSF56935">
    <property type="entry name" value="Porins"/>
    <property type="match status" value="1"/>
</dbReference>
<evidence type="ECO:0000313" key="5">
    <source>
        <dbReference type="EMBL" id="OYX59182.1"/>
    </source>
</evidence>
<evidence type="ECO:0000256" key="4">
    <source>
        <dbReference type="SAM" id="SignalP"/>
    </source>
</evidence>
<feature type="chain" id="PRO_5012039424" description="Outer membrane protein beta-barrel domain-containing protein" evidence="4">
    <location>
        <begin position="24"/>
        <end position="226"/>
    </location>
</feature>
<name>A0A258HS44_9CAUL</name>
<evidence type="ECO:0000313" key="6">
    <source>
        <dbReference type="Proteomes" id="UP000216147"/>
    </source>
</evidence>
<keyword evidence="3" id="KW-0998">Cell outer membrane</keyword>
<organism evidence="5 6">
    <name type="scientific">Brevundimonas subvibrioides</name>
    <dbReference type="NCBI Taxonomy" id="74313"/>
    <lineage>
        <taxon>Bacteria</taxon>
        <taxon>Pseudomonadati</taxon>
        <taxon>Pseudomonadota</taxon>
        <taxon>Alphaproteobacteria</taxon>
        <taxon>Caulobacterales</taxon>
        <taxon>Caulobacteraceae</taxon>
        <taxon>Brevundimonas</taxon>
    </lineage>
</organism>
<dbReference type="InterPro" id="IPR036942">
    <property type="entry name" value="Beta-barrel_TonB_sf"/>
</dbReference>
<feature type="signal peptide" evidence="4">
    <location>
        <begin position="1"/>
        <end position="23"/>
    </location>
</feature>
<sequence>MQASCAALAAAIATLATAGAASAQDAEFAFNAAATNDYVFRGASQSNENFALSGGVDMTIGGLYSGVWASTVDFGDDTSTEIDAYGGFRFEAQGFAFDLGAVGYFYAHDDQASDYDYVEVKAAASRAIGPVTAGVAVYYSPDFFGVDETATYAEGNVAFTPIDKVTVSGAVGKQWLDVTGDYVTWNVGAAYAFTDSLVFDVRYHDTDVDNAPLYDGRAVATLKVLF</sequence>
<dbReference type="Pfam" id="PF09694">
    <property type="entry name" value="Gcw_chp"/>
    <property type="match status" value="1"/>
</dbReference>
<proteinExistence type="predicted"/>
<dbReference type="EMBL" id="NCEQ01000001">
    <property type="protein sequence ID" value="OYX59182.1"/>
    <property type="molecule type" value="Genomic_DNA"/>
</dbReference>
<evidence type="ECO:0000256" key="1">
    <source>
        <dbReference type="ARBA" id="ARBA00004442"/>
    </source>
</evidence>
<reference evidence="5 6" key="1">
    <citation type="submission" date="2017-03" db="EMBL/GenBank/DDBJ databases">
        <title>Lifting the veil on microbial sulfur biogeochemistry in mining wastewaters.</title>
        <authorList>
            <person name="Kantor R.S."/>
            <person name="Colenbrander Nelson T."/>
            <person name="Marshall S."/>
            <person name="Bennett D."/>
            <person name="Apte S."/>
            <person name="Camacho D."/>
            <person name="Thomas B.C."/>
            <person name="Warren L.A."/>
            <person name="Banfield J.F."/>
        </authorList>
    </citation>
    <scope>NUCLEOTIDE SEQUENCE [LARGE SCALE GENOMIC DNA]</scope>
    <source>
        <strain evidence="5">32-68-21</strain>
    </source>
</reference>
<accession>A0A258HS44</accession>
<dbReference type="NCBIfam" id="TIGR02001">
    <property type="entry name" value="gcw_chp"/>
    <property type="match status" value="1"/>
</dbReference>
<evidence type="ECO:0000256" key="3">
    <source>
        <dbReference type="ARBA" id="ARBA00023237"/>
    </source>
</evidence>
<keyword evidence="4" id="KW-0732">Signal</keyword>
<keyword evidence="2" id="KW-0472">Membrane</keyword>
<evidence type="ECO:0008006" key="7">
    <source>
        <dbReference type="Google" id="ProtNLM"/>
    </source>
</evidence>
<gene>
    <name evidence="5" type="ORF">B7Y86_00560</name>
</gene>
<evidence type="ECO:0000256" key="2">
    <source>
        <dbReference type="ARBA" id="ARBA00023136"/>
    </source>
</evidence>
<dbReference type="GO" id="GO:0009279">
    <property type="term" value="C:cell outer membrane"/>
    <property type="evidence" value="ECO:0007669"/>
    <property type="project" value="UniProtKB-SubCell"/>
</dbReference>
<dbReference type="InterPro" id="IPR010239">
    <property type="entry name" value="CHP02001"/>
</dbReference>
<dbReference type="Gene3D" id="2.40.170.20">
    <property type="entry name" value="TonB-dependent receptor, beta-barrel domain"/>
    <property type="match status" value="1"/>
</dbReference>
<protein>
    <recommendedName>
        <fullName evidence="7">Outer membrane protein beta-barrel domain-containing protein</fullName>
    </recommendedName>
</protein>
<dbReference type="AlphaFoldDB" id="A0A258HS44"/>